<proteinExistence type="predicted"/>
<reference evidence="12" key="1">
    <citation type="submission" date="2023-11" db="UniProtKB">
        <authorList>
            <consortium name="WormBaseParasite"/>
        </authorList>
    </citation>
    <scope>IDENTIFICATION</scope>
</reference>
<evidence type="ECO:0000256" key="8">
    <source>
        <dbReference type="ARBA" id="ARBA00072537"/>
    </source>
</evidence>
<dbReference type="SUPFAM" id="SSF57716">
    <property type="entry name" value="Glucocorticoid receptor-like (DNA-binding domain)"/>
    <property type="match status" value="3"/>
</dbReference>
<evidence type="ECO:0000256" key="2">
    <source>
        <dbReference type="ARBA" id="ARBA00022723"/>
    </source>
</evidence>
<comment type="function">
    <text evidence="7">Seems to have a role in zinc absorption and may function as an intracellular zinc transport protein.</text>
</comment>
<name>A0AA85AUD6_9TREM</name>
<organism evidence="11 12">
    <name type="scientific">Schistosoma mattheei</name>
    <dbReference type="NCBI Taxonomy" id="31246"/>
    <lineage>
        <taxon>Eukaryota</taxon>
        <taxon>Metazoa</taxon>
        <taxon>Spiralia</taxon>
        <taxon>Lophotrochozoa</taxon>
        <taxon>Platyhelminthes</taxon>
        <taxon>Trematoda</taxon>
        <taxon>Digenea</taxon>
        <taxon>Strigeidida</taxon>
        <taxon>Schistosomatoidea</taxon>
        <taxon>Schistosomatidae</taxon>
        <taxon>Schistosoma</taxon>
    </lineage>
</organism>
<keyword evidence="1" id="KW-0488">Methylation</keyword>
<keyword evidence="4 9" id="KW-0862">Zinc</keyword>
<evidence type="ECO:0000256" key="1">
    <source>
        <dbReference type="ARBA" id="ARBA00022481"/>
    </source>
</evidence>
<evidence type="ECO:0000256" key="5">
    <source>
        <dbReference type="ARBA" id="ARBA00022990"/>
    </source>
</evidence>
<dbReference type="Gene3D" id="2.10.110.10">
    <property type="entry name" value="Cysteine Rich Protein"/>
    <property type="match status" value="2"/>
</dbReference>
<evidence type="ECO:0000256" key="7">
    <source>
        <dbReference type="ARBA" id="ARBA00055254"/>
    </source>
</evidence>
<dbReference type="FunFam" id="2.10.110.10:FF:000054">
    <property type="entry name" value="Cysteine-rich protein 1"/>
    <property type="match status" value="1"/>
</dbReference>
<evidence type="ECO:0000313" key="12">
    <source>
        <dbReference type="WBParaSite" id="SMTH1_10470.1"/>
    </source>
</evidence>
<dbReference type="PANTHER" id="PTHR46074">
    <property type="entry name" value="CYSTEINE-RICH PROTEIN CRIP FAMILY MEMBER"/>
    <property type="match status" value="1"/>
</dbReference>
<dbReference type="CDD" id="cd09401">
    <property type="entry name" value="LIM_TLP_like"/>
    <property type="match status" value="1"/>
</dbReference>
<dbReference type="PROSITE" id="PS00478">
    <property type="entry name" value="LIM_DOMAIN_1"/>
    <property type="match status" value="1"/>
</dbReference>
<feature type="domain" description="LIM zinc-binding" evidence="10">
    <location>
        <begin position="1"/>
        <end position="62"/>
    </location>
</feature>
<sequence length="128" mass="14760">MKCPVCNKEVYFAERIETLGKDWHRSCLKCGRCYRPITPGYHCKRNGRIYCYKPCYMTLYGPRGYAERVSSLGKDWHRPCLKCEKCKKTLTAGSHCEHDGKPYCQIPCYQALFGPKGYGSVASSHIYK</sequence>
<accession>A0AA85AUD6</accession>
<keyword evidence="5" id="KW-0007">Acetylation</keyword>
<dbReference type="Proteomes" id="UP000050791">
    <property type="component" value="Unassembled WGS sequence"/>
</dbReference>
<evidence type="ECO:0000259" key="10">
    <source>
        <dbReference type="PROSITE" id="PS50023"/>
    </source>
</evidence>
<dbReference type="AlphaFoldDB" id="A0AA85AUD6"/>
<keyword evidence="3" id="KW-0677">Repeat</keyword>
<evidence type="ECO:0000256" key="9">
    <source>
        <dbReference type="PROSITE-ProRule" id="PRU00125"/>
    </source>
</evidence>
<dbReference type="PANTHER" id="PTHR46074:SF3">
    <property type="entry name" value="CYSTEINE-RICH PROTEIN 1"/>
    <property type="match status" value="1"/>
</dbReference>
<keyword evidence="2 9" id="KW-0479">Metal-binding</keyword>
<evidence type="ECO:0000313" key="11">
    <source>
        <dbReference type="Proteomes" id="UP000050791"/>
    </source>
</evidence>
<evidence type="ECO:0000256" key="3">
    <source>
        <dbReference type="ARBA" id="ARBA00022737"/>
    </source>
</evidence>
<evidence type="ECO:0000256" key="6">
    <source>
        <dbReference type="ARBA" id="ARBA00023038"/>
    </source>
</evidence>
<dbReference type="GO" id="GO:0046872">
    <property type="term" value="F:metal ion binding"/>
    <property type="evidence" value="ECO:0007669"/>
    <property type="project" value="UniProtKB-KW"/>
</dbReference>
<dbReference type="FunFam" id="2.10.110.10:FF:000025">
    <property type="entry name" value="Cysteine-rich protein 2"/>
    <property type="match status" value="1"/>
</dbReference>
<dbReference type="WBParaSite" id="SMTH1_10470.1">
    <property type="protein sequence ID" value="SMTH1_10470.1"/>
    <property type="gene ID" value="SMTH1_10470"/>
</dbReference>
<dbReference type="SMART" id="SM00132">
    <property type="entry name" value="LIM"/>
    <property type="match status" value="2"/>
</dbReference>
<dbReference type="PROSITE" id="PS50023">
    <property type="entry name" value="LIM_DOMAIN_2"/>
    <property type="match status" value="1"/>
</dbReference>
<protein>
    <recommendedName>
        <fullName evidence="8">Cysteine-rich protein 1</fullName>
    </recommendedName>
</protein>
<keyword evidence="6 9" id="KW-0440">LIM domain</keyword>
<dbReference type="InterPro" id="IPR001781">
    <property type="entry name" value="Znf_LIM"/>
</dbReference>
<dbReference type="Pfam" id="PF00412">
    <property type="entry name" value="LIM"/>
    <property type="match status" value="2"/>
</dbReference>
<evidence type="ECO:0000256" key="4">
    <source>
        <dbReference type="ARBA" id="ARBA00022833"/>
    </source>
</evidence>